<gene>
    <name evidence="2" type="primary">cutC</name>
    <name evidence="3" type="ORF">H8S37_08200</name>
</gene>
<dbReference type="Proteomes" id="UP000652477">
    <property type="component" value="Unassembled WGS sequence"/>
</dbReference>
<dbReference type="GO" id="GO:0005507">
    <property type="term" value="F:copper ion binding"/>
    <property type="evidence" value="ECO:0007669"/>
    <property type="project" value="TreeGrafter"/>
</dbReference>
<dbReference type="EMBL" id="JACOPF010000001">
    <property type="protein sequence ID" value="MBC5688904.1"/>
    <property type="molecule type" value="Genomic_DNA"/>
</dbReference>
<dbReference type="GO" id="GO:0005737">
    <property type="term" value="C:cytoplasm"/>
    <property type="evidence" value="ECO:0007669"/>
    <property type="project" value="UniProtKB-SubCell"/>
</dbReference>
<comment type="caution">
    <text evidence="2">Once thought to be involved in copper homeostasis, experiments in E.coli have shown this is not the case.</text>
</comment>
<keyword evidence="4" id="KW-1185">Reference proteome</keyword>
<dbReference type="AlphaFoldDB" id="A0A923RPV0"/>
<reference evidence="3" key="1">
    <citation type="submission" date="2020-08" db="EMBL/GenBank/DDBJ databases">
        <title>Genome public.</title>
        <authorList>
            <person name="Liu C."/>
            <person name="Sun Q."/>
        </authorList>
    </citation>
    <scope>NUCLEOTIDE SEQUENCE</scope>
    <source>
        <strain evidence="3">NSJ-55</strain>
    </source>
</reference>
<comment type="subcellular location">
    <subcellularLocation>
        <location evidence="2">Cytoplasm</location>
    </subcellularLocation>
</comment>
<proteinExistence type="inferred from homology"/>
<dbReference type="Gene3D" id="3.20.20.380">
    <property type="entry name" value="Copper homeostasis (CutC) domain"/>
    <property type="match status" value="1"/>
</dbReference>
<comment type="similarity">
    <text evidence="1 2">Belongs to the CutC family.</text>
</comment>
<evidence type="ECO:0000256" key="2">
    <source>
        <dbReference type="HAMAP-Rule" id="MF_00795"/>
    </source>
</evidence>
<dbReference type="InterPro" id="IPR005627">
    <property type="entry name" value="CutC-like"/>
</dbReference>
<sequence length="251" mass="27845">MKCTLEVCVDSVQSALEAQKAKAERIELCSNLIIGGTSPGKALFQQVRYYTDLEIRVLLRPRFGDFCYDKYELAQMREEAEMYRELGADAIVTGILCPDGTLNVEQMQGLIKAAHGLEFTLHRAFDMCRDAFMALEQAVELGIGTILTSGQKNSAWEGRKLLKELAEKSEGRVEILAGAGITPDVIGKLVSYTKITAYHMSGKVVKNSAMEFRRTGVNMGIPGFSEYEIWQTDAEKIREAAEVLKGVCKDD</sequence>
<dbReference type="InterPro" id="IPR036822">
    <property type="entry name" value="CutC-like_dom_sf"/>
</dbReference>
<dbReference type="Pfam" id="PF03932">
    <property type="entry name" value="CutC"/>
    <property type="match status" value="1"/>
</dbReference>
<evidence type="ECO:0000313" key="3">
    <source>
        <dbReference type="EMBL" id="MBC5688904.1"/>
    </source>
</evidence>
<protein>
    <recommendedName>
        <fullName evidence="2">PF03932 family protein CutC</fullName>
    </recommendedName>
</protein>
<evidence type="ECO:0000313" key="4">
    <source>
        <dbReference type="Proteomes" id="UP000652477"/>
    </source>
</evidence>
<name>A0A923RPV0_9FIRM</name>
<dbReference type="SUPFAM" id="SSF110395">
    <property type="entry name" value="CutC-like"/>
    <property type="match status" value="1"/>
</dbReference>
<comment type="caution">
    <text evidence="3">The sequence shown here is derived from an EMBL/GenBank/DDBJ whole genome shotgun (WGS) entry which is preliminary data.</text>
</comment>
<keyword evidence="2" id="KW-0963">Cytoplasm</keyword>
<evidence type="ECO:0000256" key="1">
    <source>
        <dbReference type="ARBA" id="ARBA00007768"/>
    </source>
</evidence>
<dbReference type="PANTHER" id="PTHR12598">
    <property type="entry name" value="COPPER HOMEOSTASIS PROTEIN CUTC"/>
    <property type="match status" value="1"/>
</dbReference>
<dbReference type="PANTHER" id="PTHR12598:SF0">
    <property type="entry name" value="COPPER HOMEOSTASIS PROTEIN CUTC HOMOLOG"/>
    <property type="match status" value="1"/>
</dbReference>
<accession>A0A923RPV0</accession>
<organism evidence="3 4">
    <name type="scientific">Mediterraneibacter hominis</name>
    <dbReference type="NCBI Taxonomy" id="2763054"/>
    <lineage>
        <taxon>Bacteria</taxon>
        <taxon>Bacillati</taxon>
        <taxon>Bacillota</taxon>
        <taxon>Clostridia</taxon>
        <taxon>Lachnospirales</taxon>
        <taxon>Lachnospiraceae</taxon>
        <taxon>Mediterraneibacter</taxon>
    </lineage>
</organism>
<dbReference type="RefSeq" id="WP_186875488.1">
    <property type="nucleotide sequence ID" value="NZ_JACOPF010000001.1"/>
</dbReference>
<dbReference type="HAMAP" id="MF_00795">
    <property type="entry name" value="CutC"/>
    <property type="match status" value="1"/>
</dbReference>